<keyword evidence="5" id="KW-1185">Reference proteome</keyword>
<organism evidence="4 5">
    <name type="scientific">Thalassotalea marina</name>
    <dbReference type="NCBI Taxonomy" id="1673741"/>
    <lineage>
        <taxon>Bacteria</taxon>
        <taxon>Pseudomonadati</taxon>
        <taxon>Pseudomonadota</taxon>
        <taxon>Gammaproteobacteria</taxon>
        <taxon>Alteromonadales</taxon>
        <taxon>Colwelliaceae</taxon>
        <taxon>Thalassotalea</taxon>
    </lineage>
</organism>
<sequence>MTHQDYVSRSRNTKNKKSPYKQQEAVQPAIPARMKLLALCTLVACAGFGYFLWSIKDIEPEVPTVTKPKSSTEKKSSDIPKPPEEKWRYIEELKSKEVEVGEYKVETKGPWKMQCGSFRTLNQAEKMKATIAFAGLASQISVSNGSNGTWHKVFLGPYEKKREAEKDKRKLSNNNISTCQIWLWN</sequence>
<evidence type="ECO:0000256" key="2">
    <source>
        <dbReference type="SAM" id="Phobius"/>
    </source>
</evidence>
<name>A0A919BDX9_9GAMM</name>
<feature type="region of interest" description="Disordered" evidence="1">
    <location>
        <begin position="1"/>
        <end position="24"/>
    </location>
</feature>
<reference evidence="4" key="1">
    <citation type="journal article" date="2014" name="Int. J. Syst. Evol. Microbiol.">
        <title>Complete genome sequence of Corynebacterium casei LMG S-19264T (=DSM 44701T), isolated from a smear-ripened cheese.</title>
        <authorList>
            <consortium name="US DOE Joint Genome Institute (JGI-PGF)"/>
            <person name="Walter F."/>
            <person name="Albersmeier A."/>
            <person name="Kalinowski J."/>
            <person name="Ruckert C."/>
        </authorList>
    </citation>
    <scope>NUCLEOTIDE SEQUENCE</scope>
    <source>
        <strain evidence="4">KCTC 42731</strain>
    </source>
</reference>
<feature type="domain" description="SPOR" evidence="3">
    <location>
        <begin position="105"/>
        <end position="184"/>
    </location>
</feature>
<dbReference type="AlphaFoldDB" id="A0A919BDX9"/>
<keyword evidence="2" id="KW-0812">Transmembrane</keyword>
<dbReference type="PANTHER" id="PTHR38687">
    <property type="entry name" value="CELL DIVISION PROTEIN DEDD-RELATED"/>
    <property type="match status" value="1"/>
</dbReference>
<feature type="region of interest" description="Disordered" evidence="1">
    <location>
        <begin position="63"/>
        <end position="82"/>
    </location>
</feature>
<keyword evidence="2" id="KW-1133">Transmembrane helix</keyword>
<dbReference type="Pfam" id="PF05036">
    <property type="entry name" value="SPOR"/>
    <property type="match status" value="1"/>
</dbReference>
<evidence type="ECO:0000256" key="1">
    <source>
        <dbReference type="SAM" id="MobiDB-lite"/>
    </source>
</evidence>
<feature type="compositionally biased region" description="Polar residues" evidence="1">
    <location>
        <begin position="1"/>
        <end position="10"/>
    </location>
</feature>
<gene>
    <name evidence="4" type="ORF">GCM10017161_06930</name>
</gene>
<dbReference type="InterPro" id="IPR052521">
    <property type="entry name" value="Cell_div_SPOR-domain"/>
</dbReference>
<evidence type="ECO:0000313" key="4">
    <source>
        <dbReference type="EMBL" id="GHF82364.1"/>
    </source>
</evidence>
<comment type="caution">
    <text evidence="4">The sequence shown here is derived from an EMBL/GenBank/DDBJ whole genome shotgun (WGS) entry which is preliminary data.</text>
</comment>
<accession>A0A919BDX9</accession>
<dbReference type="RefSeq" id="WP_189767359.1">
    <property type="nucleotide sequence ID" value="NZ_BNCK01000002.1"/>
</dbReference>
<keyword evidence="4" id="KW-0132">Cell division</keyword>
<protein>
    <submittedName>
        <fullName evidence="4">Cell division protein FtsN</fullName>
    </submittedName>
</protein>
<feature type="compositionally biased region" description="Basic and acidic residues" evidence="1">
    <location>
        <begin position="70"/>
        <end position="82"/>
    </location>
</feature>
<dbReference type="PANTHER" id="PTHR38687:SF2">
    <property type="entry name" value="CELL DIVISION PROTEIN FTSN"/>
    <property type="match status" value="1"/>
</dbReference>
<keyword evidence="4" id="KW-0131">Cell cycle</keyword>
<proteinExistence type="predicted"/>
<dbReference type="GO" id="GO:0042834">
    <property type="term" value="F:peptidoglycan binding"/>
    <property type="evidence" value="ECO:0007669"/>
    <property type="project" value="InterPro"/>
</dbReference>
<reference evidence="4" key="2">
    <citation type="submission" date="2020-09" db="EMBL/GenBank/DDBJ databases">
        <authorList>
            <person name="Sun Q."/>
            <person name="Kim S."/>
        </authorList>
    </citation>
    <scope>NUCLEOTIDE SEQUENCE</scope>
    <source>
        <strain evidence="4">KCTC 42731</strain>
    </source>
</reference>
<dbReference type="PROSITE" id="PS51724">
    <property type="entry name" value="SPOR"/>
    <property type="match status" value="1"/>
</dbReference>
<dbReference type="SUPFAM" id="SSF110997">
    <property type="entry name" value="Sporulation related repeat"/>
    <property type="match status" value="1"/>
</dbReference>
<dbReference type="InterPro" id="IPR036680">
    <property type="entry name" value="SPOR-like_sf"/>
</dbReference>
<dbReference type="EMBL" id="BNCK01000002">
    <property type="protein sequence ID" value="GHF82364.1"/>
    <property type="molecule type" value="Genomic_DNA"/>
</dbReference>
<feature type="transmembrane region" description="Helical" evidence="2">
    <location>
        <begin position="36"/>
        <end position="53"/>
    </location>
</feature>
<evidence type="ECO:0000259" key="3">
    <source>
        <dbReference type="PROSITE" id="PS51724"/>
    </source>
</evidence>
<dbReference type="InterPro" id="IPR007730">
    <property type="entry name" value="SPOR-like_dom"/>
</dbReference>
<dbReference type="Proteomes" id="UP000623842">
    <property type="component" value="Unassembled WGS sequence"/>
</dbReference>
<keyword evidence="2" id="KW-0472">Membrane</keyword>
<evidence type="ECO:0000313" key="5">
    <source>
        <dbReference type="Proteomes" id="UP000623842"/>
    </source>
</evidence>
<dbReference type="Gene3D" id="3.30.70.1070">
    <property type="entry name" value="Sporulation related repeat"/>
    <property type="match status" value="1"/>
</dbReference>
<dbReference type="GO" id="GO:0051301">
    <property type="term" value="P:cell division"/>
    <property type="evidence" value="ECO:0007669"/>
    <property type="project" value="UniProtKB-KW"/>
</dbReference>